<organism evidence="2 3">
    <name type="scientific">Luteibaculum oceani</name>
    <dbReference type="NCBI Taxonomy" id="1294296"/>
    <lineage>
        <taxon>Bacteria</taxon>
        <taxon>Pseudomonadati</taxon>
        <taxon>Bacteroidota</taxon>
        <taxon>Flavobacteriia</taxon>
        <taxon>Flavobacteriales</taxon>
        <taxon>Luteibaculaceae</taxon>
        <taxon>Luteibaculum</taxon>
    </lineage>
</organism>
<evidence type="ECO:0000313" key="3">
    <source>
        <dbReference type="Proteomes" id="UP000321168"/>
    </source>
</evidence>
<dbReference type="SUPFAM" id="SSF48452">
    <property type="entry name" value="TPR-like"/>
    <property type="match status" value="1"/>
</dbReference>
<evidence type="ECO:0000313" key="2">
    <source>
        <dbReference type="EMBL" id="TXC82149.1"/>
    </source>
</evidence>
<dbReference type="AlphaFoldDB" id="A0A5C6VA79"/>
<keyword evidence="1" id="KW-0472">Membrane</keyword>
<proteinExistence type="predicted"/>
<keyword evidence="1" id="KW-1133">Transmembrane helix</keyword>
<dbReference type="EMBL" id="VORB01000002">
    <property type="protein sequence ID" value="TXC82149.1"/>
    <property type="molecule type" value="Genomic_DNA"/>
</dbReference>
<comment type="caution">
    <text evidence="2">The sequence shown here is derived from an EMBL/GenBank/DDBJ whole genome shotgun (WGS) entry which is preliminary data.</text>
</comment>
<keyword evidence="1" id="KW-0812">Transmembrane</keyword>
<feature type="transmembrane region" description="Helical" evidence="1">
    <location>
        <begin position="131"/>
        <end position="150"/>
    </location>
</feature>
<dbReference type="SMART" id="SM00028">
    <property type="entry name" value="TPR"/>
    <property type="match status" value="2"/>
</dbReference>
<dbReference type="Pfam" id="PF14559">
    <property type="entry name" value="TPR_19"/>
    <property type="match status" value="1"/>
</dbReference>
<feature type="transmembrane region" description="Helical" evidence="1">
    <location>
        <begin position="12"/>
        <end position="35"/>
    </location>
</feature>
<accession>A0A5C6VA79</accession>
<protein>
    <submittedName>
        <fullName evidence="2">Uncharacterized protein</fullName>
    </submittedName>
</protein>
<gene>
    <name evidence="2" type="ORF">FRX97_03380</name>
</gene>
<evidence type="ECO:0000256" key="1">
    <source>
        <dbReference type="SAM" id="Phobius"/>
    </source>
</evidence>
<feature type="transmembrane region" description="Helical" evidence="1">
    <location>
        <begin position="162"/>
        <end position="180"/>
    </location>
</feature>
<dbReference type="InterPro" id="IPR011990">
    <property type="entry name" value="TPR-like_helical_dom_sf"/>
</dbReference>
<dbReference type="RefSeq" id="WP_147013393.1">
    <property type="nucleotide sequence ID" value="NZ_VORB01000002.1"/>
</dbReference>
<dbReference type="Proteomes" id="UP000321168">
    <property type="component" value="Unassembled WGS sequence"/>
</dbReference>
<keyword evidence="3" id="KW-1185">Reference proteome</keyword>
<feature type="transmembrane region" description="Helical" evidence="1">
    <location>
        <begin position="55"/>
        <end position="76"/>
    </location>
</feature>
<sequence length="388" mass="43736">MKVRNFLNSSSLSIWFLAMWAAVIIVRLFEAISIVESGAIGSVFNLFILSFWNDLLFVLLTTILMAIPLFLVESLIPRLSSKVLRFLGVSLILVVSLCTFYFIRNHQFIHFTEIRELGGETLTIADFFKPIFTFYNFVIFFFATAVFSLLSLRRSNFRNGKALLTYGAMTVVLMFVVDNLNSRAASYSMAANKGVAFVEKSGTALHMVVETSKQNGVELLTQKASLGDGFSDLSVFSENKTEDLPTPSIKGSLGEVDNEIIAYVKENNLAGKSSGSLYKLSREKAYDKNFFEAEKLARYLLYRESESADYNLNLTQILAWQNNFAEAIEQGEKTLMLAPNYTDAYLVLADIHYWNGNKPKAIHILDSGIKFVDNPEPLYDKKTFLLNK</sequence>
<name>A0A5C6VA79_9FLAO</name>
<dbReference type="OrthoDB" id="9777768at2"/>
<reference evidence="2 3" key="1">
    <citation type="submission" date="2019-08" db="EMBL/GenBank/DDBJ databases">
        <title>Genome of Luteibaculum oceani JCM 18817.</title>
        <authorList>
            <person name="Bowman J.P."/>
        </authorList>
    </citation>
    <scope>NUCLEOTIDE SEQUENCE [LARGE SCALE GENOMIC DNA]</scope>
    <source>
        <strain evidence="2 3">JCM 18817</strain>
    </source>
</reference>
<feature type="transmembrane region" description="Helical" evidence="1">
    <location>
        <begin position="83"/>
        <end position="103"/>
    </location>
</feature>
<dbReference type="InterPro" id="IPR019734">
    <property type="entry name" value="TPR_rpt"/>
</dbReference>
<dbReference type="Gene3D" id="1.25.40.10">
    <property type="entry name" value="Tetratricopeptide repeat domain"/>
    <property type="match status" value="1"/>
</dbReference>